<keyword evidence="7 14" id="KW-1133">Transmembrane helix</keyword>
<comment type="subcellular location">
    <subcellularLocation>
        <location evidence="2">Membrane</location>
    </subcellularLocation>
</comment>
<evidence type="ECO:0000256" key="3">
    <source>
        <dbReference type="ARBA" id="ARBA00010617"/>
    </source>
</evidence>
<evidence type="ECO:0000256" key="10">
    <source>
        <dbReference type="ARBA" id="ARBA00023033"/>
    </source>
</evidence>
<dbReference type="SUPFAM" id="SSF48264">
    <property type="entry name" value="Cytochrome P450"/>
    <property type="match status" value="1"/>
</dbReference>
<keyword evidence="11 14" id="KW-0472">Membrane</keyword>
<evidence type="ECO:0000256" key="4">
    <source>
        <dbReference type="ARBA" id="ARBA00022617"/>
    </source>
</evidence>
<dbReference type="RefSeq" id="XP_062786427.1">
    <property type="nucleotide sequence ID" value="XM_062930376.1"/>
</dbReference>
<comment type="similarity">
    <text evidence="3 13">Belongs to the cytochrome P450 family.</text>
</comment>
<evidence type="ECO:0000256" key="11">
    <source>
        <dbReference type="ARBA" id="ARBA00023136"/>
    </source>
</evidence>
<organism evidence="15 16">
    <name type="scientific">Colletotrichum destructivum</name>
    <dbReference type="NCBI Taxonomy" id="34406"/>
    <lineage>
        <taxon>Eukaryota</taxon>
        <taxon>Fungi</taxon>
        <taxon>Dikarya</taxon>
        <taxon>Ascomycota</taxon>
        <taxon>Pezizomycotina</taxon>
        <taxon>Sordariomycetes</taxon>
        <taxon>Hypocreomycetidae</taxon>
        <taxon>Glomerellales</taxon>
        <taxon>Glomerellaceae</taxon>
        <taxon>Colletotrichum</taxon>
        <taxon>Colletotrichum destructivum species complex</taxon>
    </lineage>
</organism>
<dbReference type="CDD" id="cd11061">
    <property type="entry name" value="CYP67-like"/>
    <property type="match status" value="1"/>
</dbReference>
<dbReference type="PRINTS" id="PR00463">
    <property type="entry name" value="EP450I"/>
</dbReference>
<evidence type="ECO:0000256" key="7">
    <source>
        <dbReference type="ARBA" id="ARBA00022989"/>
    </source>
</evidence>
<keyword evidence="8 13" id="KW-0560">Oxidoreductase</keyword>
<dbReference type="GO" id="GO:0016705">
    <property type="term" value="F:oxidoreductase activity, acting on paired donors, with incorporation or reduction of molecular oxygen"/>
    <property type="evidence" value="ECO:0007669"/>
    <property type="project" value="InterPro"/>
</dbReference>
<evidence type="ECO:0000313" key="16">
    <source>
        <dbReference type="Proteomes" id="UP001322277"/>
    </source>
</evidence>
<sequence>MIVVSSNMTLFTSPYTVLGVLQALLGFAAVGLACLCVYRLFFHPYAKYPGPLLAKLTSWYSVYHAYTGDLHIDIWACHQKYGDLVRYAPNRLLVNTDVGLKSIYGFGKNVQKSKAYHRISLVKGAEALQSVVNKPTHGKLRRIISQGFAESFIRASSSEVLGVARILCRRLGEPRDDFAQVPFASTDYDDDNHGWTCPKNMAVWSDLYTFDVMSRVVFGSSYDMLESSENHWISHAIQGQLRRISYLFQLPELEDLGLHRVMFPDARRRAFRFSQKSKQLMDTRRGAGKPRPEADIFSLLVEARDPDTNEALSEQQLWAESNLLIIAGSDTTSTGIAATFFYLSRNPAAYRKVVTEVRKTFHSSGDVKPGPALSSCVYLRACVTEAMRLCPPAAGAMWREVLTGGLLIGDEHIPEGLDVGTGIFALQHDERYFPQPLKYWPERWLAEHVGQPAVDVANSAYTVFSIGPRNCVGRSLAMLELMVCMATVIADYDFRAASGHLGRVGEGKGLVEGQYQVKWAFTSDKDGPYIQFKKACRDGDVPEKAGGGL</sequence>
<dbReference type="InterPro" id="IPR050121">
    <property type="entry name" value="Cytochrome_P450_monoxygenase"/>
</dbReference>
<dbReference type="GO" id="GO:0005506">
    <property type="term" value="F:iron ion binding"/>
    <property type="evidence" value="ECO:0007669"/>
    <property type="project" value="InterPro"/>
</dbReference>
<dbReference type="FunFam" id="1.10.630.10:FF:000063">
    <property type="entry name" value="Cytochrome P450 monooxygenase"/>
    <property type="match status" value="1"/>
</dbReference>
<dbReference type="InterPro" id="IPR036396">
    <property type="entry name" value="Cyt_P450_sf"/>
</dbReference>
<proteinExistence type="inferred from homology"/>
<comment type="cofactor">
    <cofactor evidence="1 12">
        <name>heme</name>
        <dbReference type="ChEBI" id="CHEBI:30413"/>
    </cofactor>
</comment>
<dbReference type="Gene3D" id="1.10.630.10">
    <property type="entry name" value="Cytochrome P450"/>
    <property type="match status" value="1"/>
</dbReference>
<keyword evidence="16" id="KW-1185">Reference proteome</keyword>
<keyword evidence="10 13" id="KW-0503">Monooxygenase</keyword>
<dbReference type="InterPro" id="IPR017972">
    <property type="entry name" value="Cyt_P450_CS"/>
</dbReference>
<evidence type="ECO:0000256" key="2">
    <source>
        <dbReference type="ARBA" id="ARBA00004370"/>
    </source>
</evidence>
<keyword evidence="9 12" id="KW-0408">Iron</keyword>
<evidence type="ECO:0000256" key="14">
    <source>
        <dbReference type="SAM" id="Phobius"/>
    </source>
</evidence>
<evidence type="ECO:0000256" key="5">
    <source>
        <dbReference type="ARBA" id="ARBA00022692"/>
    </source>
</evidence>
<dbReference type="GO" id="GO:0016020">
    <property type="term" value="C:membrane"/>
    <property type="evidence" value="ECO:0007669"/>
    <property type="project" value="UniProtKB-SubCell"/>
</dbReference>
<evidence type="ECO:0000256" key="1">
    <source>
        <dbReference type="ARBA" id="ARBA00001971"/>
    </source>
</evidence>
<dbReference type="AlphaFoldDB" id="A0AAX4J176"/>
<evidence type="ECO:0000256" key="13">
    <source>
        <dbReference type="RuleBase" id="RU000461"/>
    </source>
</evidence>
<dbReference type="GeneID" id="87950720"/>
<dbReference type="PROSITE" id="PS00086">
    <property type="entry name" value="CYTOCHROME_P450"/>
    <property type="match status" value="1"/>
</dbReference>
<evidence type="ECO:0000256" key="8">
    <source>
        <dbReference type="ARBA" id="ARBA00023002"/>
    </source>
</evidence>
<evidence type="ECO:0000256" key="12">
    <source>
        <dbReference type="PIRSR" id="PIRSR602401-1"/>
    </source>
</evidence>
<accession>A0AAX4J176</accession>
<evidence type="ECO:0000313" key="15">
    <source>
        <dbReference type="EMBL" id="WQF89206.1"/>
    </source>
</evidence>
<dbReference type="Pfam" id="PF00067">
    <property type="entry name" value="p450"/>
    <property type="match status" value="1"/>
</dbReference>
<dbReference type="InterPro" id="IPR001128">
    <property type="entry name" value="Cyt_P450"/>
</dbReference>
<evidence type="ECO:0000256" key="9">
    <source>
        <dbReference type="ARBA" id="ARBA00023004"/>
    </source>
</evidence>
<dbReference type="PRINTS" id="PR00385">
    <property type="entry name" value="P450"/>
</dbReference>
<dbReference type="PANTHER" id="PTHR24305:SF237">
    <property type="entry name" value="CYTOCHROME P450 MONOOXYGENASE ATNE-RELATED"/>
    <property type="match status" value="1"/>
</dbReference>
<evidence type="ECO:0000256" key="6">
    <source>
        <dbReference type="ARBA" id="ARBA00022723"/>
    </source>
</evidence>
<keyword evidence="6 12" id="KW-0479">Metal-binding</keyword>
<reference evidence="16" key="1">
    <citation type="journal article" date="2023" name="bioRxiv">
        <title>Complete genome of the Medicago anthracnose fungus, Colletotrichum destructivum, reveals a mini-chromosome-like region within a core chromosome.</title>
        <authorList>
            <person name="Lapalu N."/>
            <person name="Simon A."/>
            <person name="Lu A."/>
            <person name="Plaumann P.-L."/>
            <person name="Amselem J."/>
            <person name="Pigne S."/>
            <person name="Auger A."/>
            <person name="Koch C."/>
            <person name="Dallery J.-F."/>
            <person name="O'Connell R.J."/>
        </authorList>
    </citation>
    <scope>NUCLEOTIDE SEQUENCE [LARGE SCALE GENOMIC DNA]</scope>
    <source>
        <strain evidence="16">CBS 520.97</strain>
    </source>
</reference>
<dbReference type="PANTHER" id="PTHR24305">
    <property type="entry name" value="CYTOCHROME P450"/>
    <property type="match status" value="1"/>
</dbReference>
<protein>
    <submittedName>
        <fullName evidence="15">Cytochrome P450</fullName>
    </submittedName>
</protein>
<dbReference type="Proteomes" id="UP001322277">
    <property type="component" value="Chromosome 9"/>
</dbReference>
<keyword evidence="4 12" id="KW-0349">Heme</keyword>
<keyword evidence="5 14" id="KW-0812">Transmembrane</keyword>
<name>A0AAX4J176_9PEZI</name>
<dbReference type="InterPro" id="IPR002401">
    <property type="entry name" value="Cyt_P450_E_grp-I"/>
</dbReference>
<dbReference type="GO" id="GO:1902181">
    <property type="term" value="P:verruculogen biosynthetic process"/>
    <property type="evidence" value="ECO:0007669"/>
    <property type="project" value="UniProtKB-ARBA"/>
</dbReference>
<dbReference type="GO" id="GO:0020037">
    <property type="term" value="F:heme binding"/>
    <property type="evidence" value="ECO:0007669"/>
    <property type="project" value="InterPro"/>
</dbReference>
<dbReference type="KEGG" id="cdet:87950720"/>
<dbReference type="EMBL" id="CP137313">
    <property type="protein sequence ID" value="WQF89206.1"/>
    <property type="molecule type" value="Genomic_DNA"/>
</dbReference>
<dbReference type="GO" id="GO:0004497">
    <property type="term" value="F:monooxygenase activity"/>
    <property type="evidence" value="ECO:0007669"/>
    <property type="project" value="UniProtKB-KW"/>
</dbReference>
<gene>
    <name evidence="15" type="ORF">CDEST_14220</name>
</gene>
<feature type="transmembrane region" description="Helical" evidence="14">
    <location>
        <begin position="20"/>
        <end position="41"/>
    </location>
</feature>
<feature type="binding site" description="axial binding residue" evidence="12">
    <location>
        <position position="471"/>
    </location>
    <ligand>
        <name>heme</name>
        <dbReference type="ChEBI" id="CHEBI:30413"/>
    </ligand>
    <ligandPart>
        <name>Fe</name>
        <dbReference type="ChEBI" id="CHEBI:18248"/>
    </ligandPart>
</feature>